<dbReference type="RefSeq" id="WP_003471144.1">
    <property type="nucleotide sequence ID" value="NZ_APML01000049.1"/>
</dbReference>
<dbReference type="PATRIC" id="fig|1308866.3.peg.2320"/>
<evidence type="ECO:0000313" key="3">
    <source>
        <dbReference type="Proteomes" id="UP000012283"/>
    </source>
</evidence>
<evidence type="ECO:0000256" key="1">
    <source>
        <dbReference type="SAM" id="MobiDB-lite"/>
    </source>
</evidence>
<reference evidence="2 3" key="1">
    <citation type="submission" date="2013-03" db="EMBL/GenBank/DDBJ databases">
        <title>Draft genome sequence of Gracibacillus halophilus YIM-C55.5, a moderately halophilic and thermophilic organism from the Xiaochaidamu salt lake.</title>
        <authorList>
            <person name="Sugumar T."/>
            <person name="Polireddy D.R."/>
            <person name="Antony A."/>
            <person name="Madhava Y.R."/>
            <person name="Sivakumar N."/>
        </authorList>
    </citation>
    <scope>NUCLEOTIDE SEQUENCE [LARGE SCALE GENOMIC DNA]</scope>
    <source>
        <strain evidence="2 3">YIM-C55.5</strain>
    </source>
</reference>
<dbReference type="Proteomes" id="UP000012283">
    <property type="component" value="Unassembled WGS sequence"/>
</dbReference>
<dbReference type="eggNOG" id="ENOG502ZV7K">
    <property type="taxonomic scope" value="Bacteria"/>
</dbReference>
<evidence type="ECO:0000313" key="2">
    <source>
        <dbReference type="EMBL" id="ENH96316.1"/>
    </source>
</evidence>
<organism evidence="2 3">
    <name type="scientific">Gracilibacillus halophilus YIM-C55.5</name>
    <dbReference type="NCBI Taxonomy" id="1308866"/>
    <lineage>
        <taxon>Bacteria</taxon>
        <taxon>Bacillati</taxon>
        <taxon>Bacillota</taxon>
        <taxon>Bacilli</taxon>
        <taxon>Bacillales</taxon>
        <taxon>Bacillaceae</taxon>
        <taxon>Gracilibacillus</taxon>
    </lineage>
</organism>
<keyword evidence="3" id="KW-1185">Reference proteome</keyword>
<dbReference type="InterPro" id="IPR025616">
    <property type="entry name" value="YpjP"/>
</dbReference>
<sequence>MKKWMKKITVLLITILTLGLYVPPIHIDAELDKMDKGEVAPSDENSSDTEEIQTAKSVEPLVVTTNSDDLYLQSLTEQAKQQLTVKLGDKITRRIDTDLQQTIFPNIELVLSELYEQVGKTNSQFLVIDEAPSSGYGERIFDLHDVKTNQDVARFHVNRVKQPQDGYYFQFHYHVFEDRFEEHYTIGNIYWGKNTPPKWMT</sequence>
<feature type="region of interest" description="Disordered" evidence="1">
    <location>
        <begin position="37"/>
        <end position="58"/>
    </location>
</feature>
<accession>N4WT20</accession>
<dbReference type="OrthoDB" id="2435352at2"/>
<evidence type="ECO:0008006" key="4">
    <source>
        <dbReference type="Google" id="ProtNLM"/>
    </source>
</evidence>
<gene>
    <name evidence="2" type="ORF">J416_11482</name>
</gene>
<comment type="caution">
    <text evidence="2">The sequence shown here is derived from an EMBL/GenBank/DDBJ whole genome shotgun (WGS) entry which is preliminary data.</text>
</comment>
<dbReference type="AlphaFoldDB" id="N4WT20"/>
<dbReference type="EMBL" id="APML01000049">
    <property type="protein sequence ID" value="ENH96316.1"/>
    <property type="molecule type" value="Genomic_DNA"/>
</dbReference>
<dbReference type="Pfam" id="PF14005">
    <property type="entry name" value="YpjP"/>
    <property type="match status" value="1"/>
</dbReference>
<dbReference type="STRING" id="1308866.J416_11482"/>
<protein>
    <recommendedName>
        <fullName evidence="4">YpjP-like protein</fullName>
    </recommendedName>
</protein>
<proteinExistence type="predicted"/>
<name>N4WT20_9BACI</name>